<dbReference type="PRINTS" id="PR00315">
    <property type="entry name" value="ELONGATNFCT"/>
</dbReference>
<dbReference type="Gene3D" id="3.30.70.240">
    <property type="match status" value="1"/>
</dbReference>
<dbReference type="InterPro" id="IPR035649">
    <property type="entry name" value="EFG_V"/>
</dbReference>
<dbReference type="GO" id="GO:0003924">
    <property type="term" value="F:GTPase activity"/>
    <property type="evidence" value="ECO:0007669"/>
    <property type="project" value="UniProtKB-UniRule"/>
</dbReference>
<dbReference type="SUPFAM" id="SSF54211">
    <property type="entry name" value="Ribosomal protein S5 domain 2-like"/>
    <property type="match status" value="1"/>
</dbReference>
<dbReference type="InterPro" id="IPR005517">
    <property type="entry name" value="Transl_elong_EFG/EF2_IV"/>
</dbReference>
<evidence type="ECO:0000256" key="3">
    <source>
        <dbReference type="ARBA" id="ARBA00023128"/>
    </source>
</evidence>
<dbReference type="SUPFAM" id="SSF52540">
    <property type="entry name" value="P-loop containing nucleoside triphosphate hydrolases"/>
    <property type="match status" value="1"/>
</dbReference>
<dbReference type="AlphaFoldDB" id="A0A6H0XYY3"/>
<comment type="function">
    <text evidence="6">Mitochondrial GTPase that mediates the disassembly of ribosomes from messenger RNA at the termination of mitochondrial protein biosynthesis. Not involved in the GTP-dependent ribosomal translocation step during translation elongation.</text>
</comment>
<organism evidence="9 10">
    <name type="scientific">Peltaster fructicola</name>
    <dbReference type="NCBI Taxonomy" id="286661"/>
    <lineage>
        <taxon>Eukaryota</taxon>
        <taxon>Fungi</taxon>
        <taxon>Dikarya</taxon>
        <taxon>Ascomycota</taxon>
        <taxon>Pezizomycotina</taxon>
        <taxon>Dothideomycetes</taxon>
        <taxon>Dothideomycetes incertae sedis</taxon>
        <taxon>Peltaster</taxon>
    </lineage>
</organism>
<dbReference type="Gene3D" id="3.40.50.300">
    <property type="entry name" value="P-loop containing nucleotide triphosphate hydrolases"/>
    <property type="match status" value="1"/>
</dbReference>
<dbReference type="InterPro" id="IPR041095">
    <property type="entry name" value="EFG_II"/>
</dbReference>
<feature type="binding site" evidence="6">
    <location>
        <begin position="130"/>
        <end position="134"/>
    </location>
    <ligand>
        <name>GTP</name>
        <dbReference type="ChEBI" id="CHEBI:37565"/>
    </ligand>
</feature>
<dbReference type="InterPro" id="IPR030851">
    <property type="entry name" value="EFG2"/>
</dbReference>
<evidence type="ECO:0000256" key="5">
    <source>
        <dbReference type="ARBA" id="ARBA00024731"/>
    </source>
</evidence>
<dbReference type="Pfam" id="PF22042">
    <property type="entry name" value="EF-G_D2"/>
    <property type="match status" value="1"/>
</dbReference>
<sequence length="863" mass="93360">MLSRLVLRTPRHLADIAYRQYATYRGYATAATPYAAADRTRNIGIIAHIDAGKTTTTERMLYYAGYTRQLGDVDEGSTITDFLPAERARGITIQSAAISFSWPPTHGGGPGTPSPGHPRSSVPHNINLIDTPGHADFTFEVLRSLRVLDGAVCILDSVAGVEAQTEKVWAQASTYHIPRLIFVNKLDRDGASFARTVQEVGAKLNVWPAVCMIPWWDEKGALIGIGDVVNLRALRYPSGGDGKSIEVSDYSKLTQLDAKFAQAITQARTALVELLAEHDDQMVEMFLEAEEDHLGVTSQDIKDSLRRCTLQSPQRLAPVFAGASFRNVGVQPLLDGVVDLLPSPLERPEAEISLANGSSRQSLSAFLDAKLDLAATKTGSKGLSKHRSITALQVVEACALAFKVVNDPKRGILVYVRAYYGRVPRNALLWNTNLQVSERAQRLLKMYANDAVDIDEIEAGQIGVIPGLKFARTGDSLIAYQGSNPKAAPPSPISQLQLRPIDVPPPVFFVSVEPNSLAEERHVKESLDLLLREDPSLNVRVDEESGQTHLAGMGELHLEIARDRLVNDLKAKARVGSIEISYREAVTGVSNDIAELYEKDIGGKLSKAGCVASVNPHEITLSSDQCLRLTDNNTLEISLPNDGEHSLLEDDRSSALSRVAVLHALQNGVLAALARGPSFGYPIHSTAVKLTVNPAEHIFPNTTTAALSSVARTAVQKALRASHTQQAAVLMEPVMRVAISVDESSLGGVVQDISAARGGNVLALNSDDLEEANEDHAARVDAKRIQVPADPFGALDASVMTESSTNMRTIIARVPLKEMVGYLKHLRSLTGGRGTFTMAVDQFERMSSQRVKAMISELAGDSL</sequence>
<dbReference type="NCBIfam" id="TIGR00231">
    <property type="entry name" value="small_GTP"/>
    <property type="match status" value="1"/>
</dbReference>
<keyword evidence="3 6" id="KW-0496">Mitochondrion</keyword>
<dbReference type="SMART" id="SM00889">
    <property type="entry name" value="EFG_IV"/>
    <property type="match status" value="1"/>
</dbReference>
<dbReference type="CDD" id="cd01886">
    <property type="entry name" value="EF-G"/>
    <property type="match status" value="1"/>
</dbReference>
<keyword evidence="4 6" id="KW-0342">GTP-binding</keyword>
<dbReference type="CDD" id="cd16262">
    <property type="entry name" value="EFG_III"/>
    <property type="match status" value="1"/>
</dbReference>
<dbReference type="CDD" id="cd03713">
    <property type="entry name" value="EFG_mtEFG_C"/>
    <property type="match status" value="1"/>
</dbReference>
<evidence type="ECO:0000256" key="2">
    <source>
        <dbReference type="ARBA" id="ARBA00022917"/>
    </source>
</evidence>
<dbReference type="InterPro" id="IPR000640">
    <property type="entry name" value="EFG_V-like"/>
</dbReference>
<evidence type="ECO:0000313" key="10">
    <source>
        <dbReference type="Proteomes" id="UP000503462"/>
    </source>
</evidence>
<dbReference type="GO" id="GO:0005759">
    <property type="term" value="C:mitochondrial matrix"/>
    <property type="evidence" value="ECO:0007669"/>
    <property type="project" value="UniProtKB-ARBA"/>
</dbReference>
<feature type="region of interest" description="Disordered" evidence="7">
    <location>
        <begin position="102"/>
        <end position="124"/>
    </location>
</feature>
<dbReference type="InterPro" id="IPR027417">
    <property type="entry name" value="P-loop_NTPase"/>
</dbReference>
<dbReference type="GO" id="GO:0005525">
    <property type="term" value="F:GTP binding"/>
    <property type="evidence" value="ECO:0007669"/>
    <property type="project" value="UniProtKB-UniRule"/>
</dbReference>
<name>A0A6H0XYY3_9PEZI</name>
<dbReference type="Gene3D" id="3.30.70.870">
    <property type="entry name" value="Elongation Factor G (Translational Gtpase), domain 3"/>
    <property type="match status" value="1"/>
</dbReference>
<evidence type="ECO:0000256" key="1">
    <source>
        <dbReference type="ARBA" id="ARBA00022741"/>
    </source>
</evidence>
<dbReference type="SUPFAM" id="SSF54980">
    <property type="entry name" value="EF-G C-terminal domain-like"/>
    <property type="match status" value="2"/>
</dbReference>
<dbReference type="GO" id="GO:0032543">
    <property type="term" value="P:mitochondrial translation"/>
    <property type="evidence" value="ECO:0007669"/>
    <property type="project" value="UniProtKB-UniRule"/>
</dbReference>
<dbReference type="InterPro" id="IPR020568">
    <property type="entry name" value="Ribosomal_Su5_D2-typ_SF"/>
</dbReference>
<comment type="function">
    <text evidence="5">Catalyzes the GTP-dependent ribosomal translocation step during translation elongation. During this step, the ribosome changes from the pre-translocational (PRE) to the post-translocational (POST) state as the newly formed A-site-bound peptidyl-tRNA and P-site-bound deacylated tRNA move to the P and E sites, respectively. Catalyzes the coordinated movement of the two tRNA molecules, the mRNA and conformational changes in the ribosome.</text>
</comment>
<dbReference type="Pfam" id="PF14492">
    <property type="entry name" value="EFG_III"/>
    <property type="match status" value="1"/>
</dbReference>
<comment type="subcellular location">
    <subcellularLocation>
        <location evidence="6">Mitochondrion</location>
    </subcellularLocation>
</comment>
<evidence type="ECO:0000256" key="7">
    <source>
        <dbReference type="SAM" id="MobiDB-lite"/>
    </source>
</evidence>
<dbReference type="InterPro" id="IPR005225">
    <property type="entry name" value="Small_GTP-bd"/>
</dbReference>
<dbReference type="InterPro" id="IPR035647">
    <property type="entry name" value="EFG_III/V"/>
</dbReference>
<evidence type="ECO:0000259" key="8">
    <source>
        <dbReference type="PROSITE" id="PS51722"/>
    </source>
</evidence>
<accession>A0A6H0XYY3</accession>
<dbReference type="InterPro" id="IPR009022">
    <property type="entry name" value="EFG_III"/>
</dbReference>
<reference evidence="9 10" key="1">
    <citation type="journal article" date="2016" name="Sci. Rep.">
        <title>Peltaster fructicola genome reveals evolution from an invasive phytopathogen to an ectophytic parasite.</title>
        <authorList>
            <person name="Xu C."/>
            <person name="Chen H."/>
            <person name="Gleason M.L."/>
            <person name="Xu J.R."/>
            <person name="Liu H."/>
            <person name="Zhang R."/>
            <person name="Sun G."/>
        </authorList>
    </citation>
    <scope>NUCLEOTIDE SEQUENCE [LARGE SCALE GENOMIC DNA]</scope>
    <source>
        <strain evidence="9 10">LNHT1506</strain>
    </source>
</reference>
<keyword evidence="2 6" id="KW-0648">Protein biosynthesis</keyword>
<protein>
    <recommendedName>
        <fullName evidence="6">Ribosome-releasing factor 2, mitochondrial</fullName>
        <shortName evidence="6">RRF2mt</shortName>
    </recommendedName>
    <alternativeName>
        <fullName evidence="6">Elongation factor G 2, mitochondrial</fullName>
        <shortName evidence="6">EF-G2mt</shortName>
        <shortName evidence="6">mEF-G 2</shortName>
    </alternativeName>
</protein>
<dbReference type="PANTHER" id="PTHR43261">
    <property type="entry name" value="TRANSLATION ELONGATION FACTOR G-RELATED"/>
    <property type="match status" value="1"/>
</dbReference>
<dbReference type="Pfam" id="PF00679">
    <property type="entry name" value="EFG_C"/>
    <property type="match status" value="1"/>
</dbReference>
<dbReference type="GO" id="GO:0032790">
    <property type="term" value="P:ribosome disassembly"/>
    <property type="evidence" value="ECO:0007669"/>
    <property type="project" value="UniProtKB-UniRule"/>
</dbReference>
<dbReference type="EMBL" id="CP051142">
    <property type="protein sequence ID" value="QIW99981.1"/>
    <property type="molecule type" value="Genomic_DNA"/>
</dbReference>
<evidence type="ECO:0000313" key="9">
    <source>
        <dbReference type="EMBL" id="QIW99981.1"/>
    </source>
</evidence>
<proteinExistence type="inferred from homology"/>
<dbReference type="FunFam" id="3.40.50.300:FF:000514">
    <property type="entry name" value="Ribosome-releasing factor 2, mitochondrial"/>
    <property type="match status" value="1"/>
</dbReference>
<dbReference type="FunFam" id="2.40.30.10:FF:000106">
    <property type="entry name" value="Ribosome-releasing factor 2, mitochondrial"/>
    <property type="match status" value="1"/>
</dbReference>
<dbReference type="SUPFAM" id="SSF50447">
    <property type="entry name" value="Translation proteins"/>
    <property type="match status" value="1"/>
</dbReference>
<feature type="domain" description="Tr-type G" evidence="8">
    <location>
        <begin position="38"/>
        <end position="345"/>
    </location>
</feature>
<dbReference type="OrthoDB" id="198619at2759"/>
<dbReference type="InterPro" id="IPR053905">
    <property type="entry name" value="EF-G-like_DII"/>
</dbReference>
<comment type="similarity">
    <text evidence="6">Belongs to the TRAFAC class translation factor GTPase superfamily. Classic translation factor GTPase family. EF-G/EF-2 subfamily.</text>
</comment>
<dbReference type="HAMAP" id="MF_03059">
    <property type="entry name" value="mEF_G_2"/>
    <property type="match status" value="1"/>
</dbReference>
<evidence type="ECO:0000256" key="4">
    <source>
        <dbReference type="ARBA" id="ARBA00023134"/>
    </source>
</evidence>
<dbReference type="InterPro" id="IPR000795">
    <property type="entry name" value="T_Tr_GTP-bd_dom"/>
</dbReference>
<gene>
    <name evidence="6" type="primary">MEF2</name>
    <name evidence="9" type="ORF">AMS68_005499</name>
</gene>
<dbReference type="Pfam" id="PF00009">
    <property type="entry name" value="GTP_EFTU"/>
    <property type="match status" value="1"/>
</dbReference>
<evidence type="ECO:0000256" key="6">
    <source>
        <dbReference type="HAMAP-Rule" id="MF_03059"/>
    </source>
</evidence>
<dbReference type="PANTHER" id="PTHR43261:SF1">
    <property type="entry name" value="RIBOSOME-RELEASING FACTOR 2, MITOCHONDRIAL"/>
    <property type="match status" value="1"/>
</dbReference>
<keyword evidence="1 6" id="KW-0547">Nucleotide-binding</keyword>
<dbReference type="InterPro" id="IPR031157">
    <property type="entry name" value="G_TR_CS"/>
</dbReference>
<dbReference type="FunFam" id="3.30.70.870:FF:000007">
    <property type="entry name" value="Ribosome-releasing factor 2, mitochondrial"/>
    <property type="match status" value="1"/>
</dbReference>
<dbReference type="SMART" id="SM00838">
    <property type="entry name" value="EFG_C"/>
    <property type="match status" value="1"/>
</dbReference>
<dbReference type="Proteomes" id="UP000503462">
    <property type="component" value="Chromosome 4"/>
</dbReference>
<dbReference type="PROSITE" id="PS51722">
    <property type="entry name" value="G_TR_2"/>
    <property type="match status" value="1"/>
</dbReference>
<dbReference type="Gene3D" id="2.40.30.10">
    <property type="entry name" value="Translation factors"/>
    <property type="match status" value="1"/>
</dbReference>
<dbReference type="InterPro" id="IPR009000">
    <property type="entry name" value="Transl_B-barrel_sf"/>
</dbReference>
<feature type="binding site" evidence="6">
    <location>
        <begin position="47"/>
        <end position="54"/>
    </location>
    <ligand>
        <name>GTP</name>
        <dbReference type="ChEBI" id="CHEBI:37565"/>
    </ligand>
</feature>
<keyword evidence="10" id="KW-1185">Reference proteome</keyword>
<feature type="binding site" evidence="6">
    <location>
        <begin position="184"/>
        <end position="187"/>
    </location>
    <ligand>
        <name>GTP</name>
        <dbReference type="ChEBI" id="CHEBI:37565"/>
    </ligand>
</feature>
<dbReference type="PROSITE" id="PS00301">
    <property type="entry name" value="G_TR_1"/>
    <property type="match status" value="1"/>
</dbReference>